<accession>A0ABY7RKV1</accession>
<dbReference type="RefSeq" id="WP_237091267.1">
    <property type="nucleotide sequence ID" value="NZ_CP116766.1"/>
</dbReference>
<dbReference type="Proteomes" id="UP001221268">
    <property type="component" value="Chromosome"/>
</dbReference>
<dbReference type="EMBL" id="CP116766">
    <property type="protein sequence ID" value="WCL72270.1"/>
    <property type="molecule type" value="Genomic_DNA"/>
</dbReference>
<evidence type="ECO:0000313" key="2">
    <source>
        <dbReference type="Proteomes" id="UP001221268"/>
    </source>
</evidence>
<name>A0ABY7RKV1_9NEIS</name>
<gene>
    <name evidence="1" type="ORF">PJU73_03970</name>
</gene>
<reference evidence="1 2" key="1">
    <citation type="submission" date="2023-01" db="EMBL/GenBank/DDBJ databases">
        <authorList>
            <person name="Yang C."/>
        </authorList>
    </citation>
    <scope>NUCLEOTIDE SEQUENCE [LARGE SCALE GENOMIC DNA]</scope>
    <source>
        <strain evidence="1 2">ZJ106</strain>
    </source>
</reference>
<proteinExistence type="predicted"/>
<organism evidence="1 2">
    <name type="scientific">Neisseria lisongii</name>
    <dbReference type="NCBI Taxonomy" id="2912188"/>
    <lineage>
        <taxon>Bacteria</taxon>
        <taxon>Pseudomonadati</taxon>
        <taxon>Pseudomonadota</taxon>
        <taxon>Betaproteobacteria</taxon>
        <taxon>Neisseriales</taxon>
        <taxon>Neisseriaceae</taxon>
        <taxon>Neisseria</taxon>
    </lineage>
</organism>
<evidence type="ECO:0000313" key="1">
    <source>
        <dbReference type="EMBL" id="WCL72270.1"/>
    </source>
</evidence>
<protein>
    <submittedName>
        <fullName evidence="1">Uncharacterized protein</fullName>
    </submittedName>
</protein>
<sequence length="106" mass="11251">MNYRNMFSVLRNQAGADGDGAGSGTGGQQGLTQADIDAAVEAAVGGLKAKNSELLGKLKTQGEQLKQFEGIDPDAVRLMLKQFSDNEEAELIKAGKFDEAFNKCPD</sequence>
<keyword evidence="2" id="KW-1185">Reference proteome</keyword>